<dbReference type="Proteomes" id="UP000009232">
    <property type="component" value="Chromosome"/>
</dbReference>
<dbReference type="STRING" id="717773.Thicy_1128"/>
<organism evidence="2 3">
    <name type="scientific">Thiomicrospira cyclica (strain DSM 14477 / JCM 11371 / ALM1)</name>
    <name type="common">Thioalkalimicrobium cyclicum</name>
    <dbReference type="NCBI Taxonomy" id="717773"/>
    <lineage>
        <taxon>Bacteria</taxon>
        <taxon>Pseudomonadati</taxon>
        <taxon>Pseudomonadota</taxon>
        <taxon>Gammaproteobacteria</taxon>
        <taxon>Thiotrichales</taxon>
        <taxon>Piscirickettsiaceae</taxon>
        <taxon>Thiomicrospira</taxon>
    </lineage>
</organism>
<dbReference type="InterPro" id="IPR049708">
    <property type="entry name" value="PP0621-like"/>
</dbReference>
<dbReference type="OrthoDB" id="9814432at2"/>
<keyword evidence="3" id="KW-1185">Reference proteome</keyword>
<dbReference type="NCBIfam" id="NF041023">
    <property type="entry name" value="PP0621_fam"/>
    <property type="match status" value="1"/>
</dbReference>
<dbReference type="eggNOG" id="ENOG5033BBV">
    <property type="taxonomic scope" value="Bacteria"/>
</dbReference>
<evidence type="ECO:0000256" key="1">
    <source>
        <dbReference type="SAM" id="MobiDB-lite"/>
    </source>
</evidence>
<dbReference type="KEGG" id="tcy:Thicy_1128"/>
<proteinExistence type="predicted"/>
<dbReference type="HOGENOM" id="CLU_168222_1_1_6"/>
<feature type="compositionally biased region" description="Basic and acidic residues" evidence="1">
    <location>
        <begin position="72"/>
        <end position="82"/>
    </location>
</feature>
<accession>F6D8P4</accession>
<feature type="region of interest" description="Disordered" evidence="1">
    <location>
        <begin position="72"/>
        <end position="92"/>
    </location>
</feature>
<dbReference type="AlphaFoldDB" id="F6D8P4"/>
<name>F6D8P4_THICA</name>
<evidence type="ECO:0000313" key="2">
    <source>
        <dbReference type="EMBL" id="AEG31895.1"/>
    </source>
</evidence>
<evidence type="ECO:0008006" key="4">
    <source>
        <dbReference type="Google" id="ProtNLM"/>
    </source>
</evidence>
<sequence length="92" mass="10362">MQALLFISLAILVFFVVRMLLNIIVDARAKNNPGDENAQLESQNMVRCAHCGIHLPQSEAYFDGRHTYCSEGHMRKGPKEAPHSSYNDVDDD</sequence>
<evidence type="ECO:0000313" key="3">
    <source>
        <dbReference type="Proteomes" id="UP000009232"/>
    </source>
</evidence>
<dbReference type="EMBL" id="CP002776">
    <property type="protein sequence ID" value="AEG31895.1"/>
    <property type="molecule type" value="Genomic_DNA"/>
</dbReference>
<protein>
    <recommendedName>
        <fullName evidence="4">Preprotein translocase subunit YajC</fullName>
    </recommendedName>
</protein>
<reference evidence="2 3" key="1">
    <citation type="submission" date="2011-05" db="EMBL/GenBank/DDBJ databases">
        <title>Complete sequence of Thioalkalimicrobium cyclicum ALM1.</title>
        <authorList>
            <consortium name="US DOE Joint Genome Institute"/>
            <person name="Lucas S."/>
            <person name="Han J."/>
            <person name="Lapidus A."/>
            <person name="Cheng J.-F."/>
            <person name="Goodwin L."/>
            <person name="Pitluck S."/>
            <person name="Peters L."/>
            <person name="Mikhailova N."/>
            <person name="Davenport K."/>
            <person name="Han C."/>
            <person name="Tapia R."/>
            <person name="Land M."/>
            <person name="Hauser L."/>
            <person name="Kyrpides N."/>
            <person name="Ivanova N."/>
            <person name="Pagani I."/>
            <person name="Kappler U."/>
            <person name="Woyke T."/>
        </authorList>
    </citation>
    <scope>NUCLEOTIDE SEQUENCE [LARGE SCALE GENOMIC DNA]</scope>
    <source>
        <strain evidence="3">DSM 14477 / JCM 11371 / ALM1</strain>
    </source>
</reference>
<gene>
    <name evidence="2" type="ordered locus">Thicy_1128</name>
</gene>